<proteinExistence type="predicted"/>
<organism evidence="4 5">
    <name type="scientific">Conchiformibius kuhniae</name>
    <dbReference type="NCBI Taxonomy" id="211502"/>
    <lineage>
        <taxon>Bacteria</taxon>
        <taxon>Pseudomonadati</taxon>
        <taxon>Pseudomonadota</taxon>
        <taxon>Betaproteobacteria</taxon>
        <taxon>Neisseriales</taxon>
        <taxon>Neisseriaceae</taxon>
        <taxon>Conchiformibius</taxon>
    </lineage>
</organism>
<dbReference type="Proteomes" id="UP000831534">
    <property type="component" value="Chromosome"/>
</dbReference>
<evidence type="ECO:0000259" key="3">
    <source>
        <dbReference type="Pfam" id="PF19898"/>
    </source>
</evidence>
<reference evidence="4" key="2">
    <citation type="submission" date="2024-09" db="EMBL/GenBank/DDBJ databases">
        <authorList>
            <person name="Veyrier F.J."/>
        </authorList>
    </citation>
    <scope>NUCLEOTIDE SEQUENCE</scope>
    <source>
        <strain evidence="4">17694</strain>
    </source>
</reference>
<dbReference type="Gene3D" id="3.90.580.10">
    <property type="entry name" value="Zinc finger, CHC2-type domain"/>
    <property type="match status" value="1"/>
</dbReference>
<reference evidence="4" key="1">
    <citation type="journal article" date="2022" name="Res Sq">
        <title>Evolution of multicellular longitudinally dividing oral cavity symbionts (Neisseriaceae).</title>
        <authorList>
            <person name="Nyongesa S."/>
            <person name="Weber P."/>
            <person name="Bernet E."/>
            <person name="Pullido F."/>
            <person name="Nieckarz M."/>
            <person name="Delaby M."/>
            <person name="Nieves C."/>
            <person name="Viehboeck T."/>
            <person name="Krause N."/>
            <person name="Rivera-Millot A."/>
            <person name="Nakamura A."/>
            <person name="Vischer N."/>
            <person name="VanNieuwenhze M."/>
            <person name="Brun Y."/>
            <person name="Cava F."/>
            <person name="Bulgheresi S."/>
            <person name="Veyrier F."/>
        </authorList>
    </citation>
    <scope>NUCLEOTIDE SEQUENCE</scope>
    <source>
        <strain evidence="4">17694</strain>
    </source>
</reference>
<evidence type="ECO:0000256" key="1">
    <source>
        <dbReference type="SAM" id="MobiDB-lite"/>
    </source>
</evidence>
<evidence type="ECO:0000259" key="2">
    <source>
        <dbReference type="Pfam" id="PF19263"/>
    </source>
</evidence>
<accession>A0A8T9MW10</accession>
<dbReference type="InterPro" id="IPR045455">
    <property type="entry name" value="NrS-1_pol-like_helicase"/>
</dbReference>
<dbReference type="SUPFAM" id="SSF57783">
    <property type="entry name" value="Zinc beta-ribbon"/>
    <property type="match status" value="1"/>
</dbReference>
<dbReference type="InterPro" id="IPR027417">
    <property type="entry name" value="P-loop_NTPase"/>
</dbReference>
<dbReference type="InterPro" id="IPR045951">
    <property type="entry name" value="DUF6371"/>
</dbReference>
<name>A0A8T9MW10_9NEIS</name>
<dbReference type="Pfam" id="PF19263">
    <property type="entry name" value="DUF5906"/>
    <property type="match status" value="1"/>
</dbReference>
<sequence>MDKLDFETVKSAALAHADGLLAEWLPSGRYDRHEYVALNPTRADKHAGSFRINVRKGSWADFATDDKGGDLVSLYAYLFGVSQGEACRAVAERLRIGNFPAADKQAFTATKKARNTWTPILPVDERYLASMPTSHHFKDKGRQNAERVSLYRDAQGRVLGAVMRFRHADGSKDDMPCTFCRDQHGNMMWRFRGFDEPRPLYGLEALAAKPDAPVLLVEGEKCKDAAAACADLSDYVAVSWAGGSNAWKKTDWQPLAGRRVVCWPDCDSQRRKLTKKDEAAGLTASDMPYLPADEQPGMAAMLGIAEQLAIMGCAVSFVRVPEAGVWPCGYDVADLLDDAAPPVSLQAALSDLRVYPFVDDNASFPAQPLQSDGADGTPDSNIADGGGGGVPPASTEDADDGGVLAWVLANVVRVDGKERFFCIPLAANWTKRELTNRLGKNGYAVLLAHPQFRNWSKVRTDTIKERHDAKIRAQDPIFQLDANRYVLIYGTTDVCDTKEMGYCGTDGRMPAAALRAALGADRYSAWEDNPNRLQVRVNDFGFFPDSPHGMARKDNVALSEEDRKDPEKLRKTLDIDEENFLSCVNIYDGLPFKQKNICELEKVNHYRDLIFGYESCRNILAAIELLCNHDVRITEWVLNWIAYRLRHPAVKQDTALVFASPVQGAGKSLIFATLLPKIFGRWAGVLGQSDMESQFSGVYENKLYIVYEEVNSPRKRFDLMGRLKNEITGEFIRIEKKGMDTVYQRNYIGFVYLSNYHSPVVPEQNDRRFCIVSPQHKMDEQFAAAVAAEIYDDNAVQDFVDFLYALPLLYTDDFGRRKTYHAHTHAPETDAKKAMKKWNAHPYEVYADDWQSGELGLPYIPCKLDDCFKVFNVWCVMVKEKGMSKERFKMALNHLNGIRVIRTAVEGSQKQVWLVVPPNIKKPDNMPMPRFYLHSADKFARAMSKQSWL</sequence>
<dbReference type="AlphaFoldDB" id="A0A8T9MW10"/>
<dbReference type="RefSeq" id="WP_027008584.1">
    <property type="nucleotide sequence ID" value="NZ_CP091521.1"/>
</dbReference>
<gene>
    <name evidence="4" type="ORF">LVJ77_03760</name>
</gene>
<dbReference type="EMBL" id="CP091521">
    <property type="protein sequence ID" value="UOP05324.2"/>
    <property type="molecule type" value="Genomic_DNA"/>
</dbReference>
<dbReference type="Pfam" id="PF19898">
    <property type="entry name" value="DUF6371"/>
    <property type="match status" value="1"/>
</dbReference>
<evidence type="ECO:0000313" key="4">
    <source>
        <dbReference type="EMBL" id="UOP05324.2"/>
    </source>
</evidence>
<feature type="region of interest" description="Disordered" evidence="1">
    <location>
        <begin position="366"/>
        <end position="397"/>
    </location>
</feature>
<feature type="domain" description="DUF6371" evidence="3">
    <location>
        <begin position="151"/>
        <end position="265"/>
    </location>
</feature>
<dbReference type="InterPro" id="IPR036977">
    <property type="entry name" value="DNA_primase_Znf_CHC2"/>
</dbReference>
<dbReference type="Gene3D" id="3.40.50.300">
    <property type="entry name" value="P-loop containing nucleotide triphosphate hydrolases"/>
    <property type="match status" value="1"/>
</dbReference>
<keyword evidence="5" id="KW-1185">Reference proteome</keyword>
<dbReference type="KEGG" id="ckh:LVJ77_03760"/>
<evidence type="ECO:0000313" key="5">
    <source>
        <dbReference type="Proteomes" id="UP000831534"/>
    </source>
</evidence>
<feature type="domain" description="NrS-1 polymerase-like helicase" evidence="2">
    <location>
        <begin position="662"/>
        <end position="768"/>
    </location>
</feature>
<protein>
    <submittedName>
        <fullName evidence="4">DUF5906 domain-containing protein</fullName>
    </submittedName>
</protein>